<dbReference type="FunFam" id="3.40.50.1220:FF:000004">
    <property type="entry name" value="Electron transfer flavoprotein"/>
    <property type="match status" value="1"/>
</dbReference>
<dbReference type="SUPFAM" id="SSF52467">
    <property type="entry name" value="DHS-like NAD/FAD-binding domain"/>
    <property type="match status" value="1"/>
</dbReference>
<sequence length="312" mass="33590">MSKLSNVWVFSDTSSRLTEVISGGLELGENVKAIVLTEDEAKEAFAYGANEVFLIKSDDSSNIIENYSKTIANVIQTEGKSLVLMPGTRRCKSLASLLSIELEAGLVTEVSEISIENNNINCKHMVYGGLANGLETIKSEASIAVIASGTFSNAQKDESKVGEVKKVDFVENKNSIKCIEKTAKEGSSVDLNKAKNIVAIGRGIAKQEDISLAEELCKAMDAELGCSRPIAEGEKWMEHERYIGISSVMAKPEIYVAIGISGQIQHMVGAKDSQTIIAINKDKNAPIFDYADYGIVGDLYTVLPAVTKALKG</sequence>
<name>A0A2N1J0D7_9BACT</name>
<organism evidence="8 9">
    <name type="scientific">Malaciobacter halophilus</name>
    <dbReference type="NCBI Taxonomy" id="197482"/>
    <lineage>
        <taxon>Bacteria</taxon>
        <taxon>Pseudomonadati</taxon>
        <taxon>Campylobacterota</taxon>
        <taxon>Epsilonproteobacteria</taxon>
        <taxon>Campylobacterales</taxon>
        <taxon>Arcobacteraceae</taxon>
        <taxon>Malaciobacter</taxon>
    </lineage>
</organism>
<dbReference type="SMART" id="SM00893">
    <property type="entry name" value="ETF"/>
    <property type="match status" value="1"/>
</dbReference>
<evidence type="ECO:0000313" key="8">
    <source>
        <dbReference type="EMBL" id="PKI80017.1"/>
    </source>
</evidence>
<feature type="binding site" evidence="6">
    <location>
        <begin position="227"/>
        <end position="228"/>
    </location>
    <ligand>
        <name>FAD</name>
        <dbReference type="ChEBI" id="CHEBI:57692"/>
    </ligand>
</feature>
<proteinExistence type="inferred from homology"/>
<dbReference type="PANTHER" id="PTHR43153">
    <property type="entry name" value="ELECTRON TRANSFER FLAVOPROTEIN ALPHA"/>
    <property type="match status" value="1"/>
</dbReference>
<evidence type="ECO:0000313" key="9">
    <source>
        <dbReference type="Proteomes" id="UP000233248"/>
    </source>
</evidence>
<dbReference type="PANTHER" id="PTHR43153:SF5">
    <property type="entry name" value="PROTEIN FIXB-RELATED"/>
    <property type="match status" value="1"/>
</dbReference>
<evidence type="ECO:0000256" key="3">
    <source>
        <dbReference type="ARBA" id="ARBA00022630"/>
    </source>
</evidence>
<keyword evidence="2" id="KW-0813">Transport</keyword>
<evidence type="ECO:0000256" key="4">
    <source>
        <dbReference type="ARBA" id="ARBA00022827"/>
    </source>
</evidence>
<dbReference type="OrthoDB" id="9770286at2"/>
<dbReference type="GO" id="GO:0050660">
    <property type="term" value="F:flavin adenine dinucleotide binding"/>
    <property type="evidence" value="ECO:0007669"/>
    <property type="project" value="InterPro"/>
</dbReference>
<keyword evidence="9" id="KW-1185">Reference proteome</keyword>
<feature type="binding site" evidence="6">
    <location>
        <begin position="259"/>
        <end position="266"/>
    </location>
    <ligand>
        <name>FAD</name>
        <dbReference type="ChEBI" id="CHEBI:57692"/>
    </ligand>
</feature>
<reference evidence="8 9" key="1">
    <citation type="submission" date="2017-09" db="EMBL/GenBank/DDBJ databases">
        <title>Genomics of the genus Arcobacter.</title>
        <authorList>
            <person name="Perez-Cataluna A."/>
            <person name="Figueras M.J."/>
            <person name="Salas-Masso N."/>
        </authorList>
    </citation>
    <scope>NUCLEOTIDE SEQUENCE [LARGE SCALE GENOMIC DNA]</scope>
    <source>
        <strain evidence="8 9">DSM 18005</strain>
    </source>
</reference>
<dbReference type="Pfam" id="PF01012">
    <property type="entry name" value="ETF"/>
    <property type="match status" value="1"/>
</dbReference>
<dbReference type="Proteomes" id="UP000233248">
    <property type="component" value="Unassembled WGS sequence"/>
</dbReference>
<protein>
    <submittedName>
        <fullName evidence="8">Electron transfer flavoprotein subunit alpha</fullName>
    </submittedName>
</protein>
<dbReference type="Pfam" id="PF00766">
    <property type="entry name" value="ETF_alpha"/>
    <property type="match status" value="1"/>
</dbReference>
<feature type="domain" description="Electron transfer flavoprotein alpha/beta-subunit N-terminal" evidence="7">
    <location>
        <begin position="7"/>
        <end position="182"/>
    </location>
</feature>
<dbReference type="InterPro" id="IPR014730">
    <property type="entry name" value="ETF_a/b_N"/>
</dbReference>
<feature type="binding site" evidence="6">
    <location>
        <position position="202"/>
    </location>
    <ligand>
        <name>FAD</name>
        <dbReference type="ChEBI" id="CHEBI:57692"/>
    </ligand>
</feature>
<keyword evidence="4 6" id="KW-0274">FAD</keyword>
<comment type="caution">
    <text evidence="8">The sequence shown here is derived from an EMBL/GenBank/DDBJ whole genome shotgun (WGS) entry which is preliminary data.</text>
</comment>
<dbReference type="InterPro" id="IPR029035">
    <property type="entry name" value="DHS-like_NAD/FAD-binding_dom"/>
</dbReference>
<dbReference type="InterPro" id="IPR001308">
    <property type="entry name" value="ETF_a/FixB"/>
</dbReference>
<dbReference type="AlphaFoldDB" id="A0A2N1J0D7"/>
<keyword evidence="3" id="KW-0285">Flavoprotein</keyword>
<dbReference type="GO" id="GO:0009055">
    <property type="term" value="F:electron transfer activity"/>
    <property type="evidence" value="ECO:0007669"/>
    <property type="project" value="InterPro"/>
</dbReference>
<dbReference type="GO" id="GO:0033539">
    <property type="term" value="P:fatty acid beta-oxidation using acyl-CoA dehydrogenase"/>
    <property type="evidence" value="ECO:0007669"/>
    <property type="project" value="TreeGrafter"/>
</dbReference>
<dbReference type="EMBL" id="NXIF01000046">
    <property type="protein sequence ID" value="PKI80017.1"/>
    <property type="molecule type" value="Genomic_DNA"/>
</dbReference>
<dbReference type="SUPFAM" id="SSF52402">
    <property type="entry name" value="Adenine nucleotide alpha hydrolases-like"/>
    <property type="match status" value="1"/>
</dbReference>
<evidence type="ECO:0000256" key="1">
    <source>
        <dbReference type="ARBA" id="ARBA00005817"/>
    </source>
</evidence>
<dbReference type="PIRSF" id="PIRSF000089">
    <property type="entry name" value="Electra_flavoP_a"/>
    <property type="match status" value="1"/>
</dbReference>
<gene>
    <name evidence="8" type="ORF">CP960_11580</name>
</gene>
<feature type="binding site" evidence="6">
    <location>
        <position position="280"/>
    </location>
    <ligand>
        <name>FAD</name>
        <dbReference type="ChEBI" id="CHEBI:57692"/>
    </ligand>
</feature>
<evidence type="ECO:0000256" key="5">
    <source>
        <dbReference type="ARBA" id="ARBA00022982"/>
    </source>
</evidence>
<dbReference type="Gene3D" id="3.40.50.1220">
    <property type="entry name" value="TPP-binding domain"/>
    <property type="match status" value="1"/>
</dbReference>
<dbReference type="InterPro" id="IPR018206">
    <property type="entry name" value="ETF_asu_C_CS"/>
</dbReference>
<comment type="cofactor">
    <cofactor evidence="6">
        <name>FAD</name>
        <dbReference type="ChEBI" id="CHEBI:57692"/>
    </cofactor>
    <text evidence="6">Binds 1 FAD per dimer.</text>
</comment>
<evidence type="ECO:0000256" key="6">
    <source>
        <dbReference type="PIRSR" id="PIRSR000089-1"/>
    </source>
</evidence>
<dbReference type="RefSeq" id="WP_101185654.1">
    <property type="nucleotide sequence ID" value="NZ_CP031218.1"/>
</dbReference>
<accession>A0A2N1J0D7</accession>
<dbReference type="PROSITE" id="PS00696">
    <property type="entry name" value="ETF_ALPHA"/>
    <property type="match status" value="1"/>
</dbReference>
<dbReference type="InterPro" id="IPR014729">
    <property type="entry name" value="Rossmann-like_a/b/a_fold"/>
</dbReference>
<comment type="similarity">
    <text evidence="1">Belongs to the ETF alpha-subunit/FixB family.</text>
</comment>
<evidence type="ECO:0000259" key="7">
    <source>
        <dbReference type="SMART" id="SM00893"/>
    </source>
</evidence>
<dbReference type="Gene3D" id="3.40.50.620">
    <property type="entry name" value="HUPs"/>
    <property type="match status" value="1"/>
</dbReference>
<dbReference type="KEGG" id="ahs:AHALO_2636"/>
<evidence type="ECO:0000256" key="2">
    <source>
        <dbReference type="ARBA" id="ARBA00022448"/>
    </source>
</evidence>
<dbReference type="InterPro" id="IPR014731">
    <property type="entry name" value="ETF_asu_C"/>
</dbReference>
<keyword evidence="5" id="KW-0249">Electron transport</keyword>